<dbReference type="Gene3D" id="3.30.2350.10">
    <property type="entry name" value="Pseudouridine synthase"/>
    <property type="match status" value="1"/>
</dbReference>
<organism evidence="5 6">
    <name type="scientific">Candidatus Falkowbacteria bacterium RIFOXYD2_FULL_34_120</name>
    <dbReference type="NCBI Taxonomy" id="1798007"/>
    <lineage>
        <taxon>Bacteria</taxon>
        <taxon>Candidatus Falkowiibacteriota</taxon>
    </lineage>
</organism>
<evidence type="ECO:0000256" key="1">
    <source>
        <dbReference type="ARBA" id="ARBA00010876"/>
    </source>
</evidence>
<comment type="catalytic activity">
    <reaction evidence="3">
        <text>a uridine in RNA = a pseudouridine in RNA</text>
        <dbReference type="Rhea" id="RHEA:48348"/>
        <dbReference type="Rhea" id="RHEA-COMP:12068"/>
        <dbReference type="Rhea" id="RHEA-COMP:12069"/>
        <dbReference type="ChEBI" id="CHEBI:65314"/>
        <dbReference type="ChEBI" id="CHEBI:65315"/>
    </reaction>
</comment>
<name>A0A1F5TPA1_9BACT</name>
<dbReference type="GO" id="GO:0009982">
    <property type="term" value="F:pseudouridine synthase activity"/>
    <property type="evidence" value="ECO:0007669"/>
    <property type="project" value="InterPro"/>
</dbReference>
<dbReference type="GO" id="GO:0000455">
    <property type="term" value="P:enzyme-directed rRNA pseudouridine synthesis"/>
    <property type="evidence" value="ECO:0007669"/>
    <property type="project" value="TreeGrafter"/>
</dbReference>
<evidence type="ECO:0000256" key="3">
    <source>
        <dbReference type="RuleBase" id="RU362028"/>
    </source>
</evidence>
<dbReference type="Proteomes" id="UP000177579">
    <property type="component" value="Unassembled WGS sequence"/>
</dbReference>
<evidence type="ECO:0000259" key="4">
    <source>
        <dbReference type="Pfam" id="PF00849"/>
    </source>
</evidence>
<reference evidence="5 6" key="1">
    <citation type="journal article" date="2016" name="Nat. Commun.">
        <title>Thousands of microbial genomes shed light on interconnected biogeochemical processes in an aquifer system.</title>
        <authorList>
            <person name="Anantharaman K."/>
            <person name="Brown C.T."/>
            <person name="Hug L.A."/>
            <person name="Sharon I."/>
            <person name="Castelle C.J."/>
            <person name="Probst A.J."/>
            <person name="Thomas B.C."/>
            <person name="Singh A."/>
            <person name="Wilkins M.J."/>
            <person name="Karaoz U."/>
            <person name="Brodie E.L."/>
            <person name="Williams K.H."/>
            <person name="Hubbard S.S."/>
            <person name="Banfield J.F."/>
        </authorList>
    </citation>
    <scope>NUCLEOTIDE SEQUENCE [LARGE SCALE GENOMIC DNA]</scope>
</reference>
<comment type="function">
    <text evidence="3">Responsible for synthesis of pseudouridine from uracil.</text>
</comment>
<gene>
    <name evidence="5" type="ORF">A2531_06730</name>
</gene>
<dbReference type="AlphaFoldDB" id="A0A1F5TPA1"/>
<dbReference type="InterPro" id="IPR006145">
    <property type="entry name" value="PsdUridine_synth_RsuA/RluA"/>
</dbReference>
<sequence length="238" mass="27378">MQELNIVFENDEYLVVNKPAGLLTHGSDHIKEETLIDQILEKYPEIAGVGDELSHPGMMHRLDRLVSGLLVIAKTQASFENLKKQFKERTIKKYYTALVYGKLLKDEGEINFPIRRSTKGHKMAAVPETDRGKPSQGVRKAKTIFSTIQKFINYTLLRIRIKTGRTHQIRVHMAAYGHPIVGDPIYNTKMTRIKNKKLNLERIFLVATELMFKDLGGKEQNFKIDLPKELQDFMKVVK</sequence>
<dbReference type="Pfam" id="PF00849">
    <property type="entry name" value="PseudoU_synth_2"/>
    <property type="match status" value="1"/>
</dbReference>
<dbReference type="PANTHER" id="PTHR21600:SF44">
    <property type="entry name" value="RIBOSOMAL LARGE SUBUNIT PSEUDOURIDINE SYNTHASE D"/>
    <property type="match status" value="1"/>
</dbReference>
<evidence type="ECO:0000256" key="2">
    <source>
        <dbReference type="PIRSR" id="PIRSR606225-1"/>
    </source>
</evidence>
<protein>
    <recommendedName>
        <fullName evidence="3">Pseudouridine synthase</fullName>
        <ecNumber evidence="3">5.4.99.-</ecNumber>
    </recommendedName>
</protein>
<dbReference type="InterPro" id="IPR020103">
    <property type="entry name" value="PsdUridine_synth_cat_dom_sf"/>
</dbReference>
<comment type="similarity">
    <text evidence="1 3">Belongs to the pseudouridine synthase RluA family.</text>
</comment>
<comment type="caution">
    <text evidence="5">The sequence shown here is derived from an EMBL/GenBank/DDBJ whole genome shotgun (WGS) entry which is preliminary data.</text>
</comment>
<evidence type="ECO:0000313" key="6">
    <source>
        <dbReference type="Proteomes" id="UP000177579"/>
    </source>
</evidence>
<keyword evidence="3" id="KW-0413">Isomerase</keyword>
<proteinExistence type="inferred from homology"/>
<dbReference type="EC" id="5.4.99.-" evidence="3"/>
<dbReference type="EMBL" id="MFGO01000020">
    <property type="protein sequence ID" value="OGF40783.1"/>
    <property type="molecule type" value="Genomic_DNA"/>
</dbReference>
<dbReference type="GO" id="GO:0140098">
    <property type="term" value="F:catalytic activity, acting on RNA"/>
    <property type="evidence" value="ECO:0007669"/>
    <property type="project" value="UniProtKB-ARBA"/>
</dbReference>
<feature type="active site" evidence="2">
    <location>
        <position position="63"/>
    </location>
</feature>
<accession>A0A1F5TPA1</accession>
<dbReference type="NCBIfam" id="TIGR00005">
    <property type="entry name" value="rluA_subfam"/>
    <property type="match status" value="1"/>
</dbReference>
<dbReference type="GO" id="GO:0003723">
    <property type="term" value="F:RNA binding"/>
    <property type="evidence" value="ECO:0007669"/>
    <property type="project" value="InterPro"/>
</dbReference>
<evidence type="ECO:0000313" key="5">
    <source>
        <dbReference type="EMBL" id="OGF40783.1"/>
    </source>
</evidence>
<dbReference type="PANTHER" id="PTHR21600">
    <property type="entry name" value="MITOCHONDRIAL RNA PSEUDOURIDINE SYNTHASE"/>
    <property type="match status" value="1"/>
</dbReference>
<dbReference type="InterPro" id="IPR050188">
    <property type="entry name" value="RluA_PseudoU_synthase"/>
</dbReference>
<dbReference type="InterPro" id="IPR006225">
    <property type="entry name" value="PsdUridine_synth_RluC/D"/>
</dbReference>
<feature type="domain" description="Pseudouridine synthase RsuA/RluA-like" evidence="4">
    <location>
        <begin position="13"/>
        <end position="175"/>
    </location>
</feature>
<dbReference type="SUPFAM" id="SSF55120">
    <property type="entry name" value="Pseudouridine synthase"/>
    <property type="match status" value="1"/>
</dbReference>
<dbReference type="CDD" id="cd02869">
    <property type="entry name" value="PseudoU_synth_RluA_like"/>
    <property type="match status" value="1"/>
</dbReference>